<evidence type="ECO:0000256" key="1">
    <source>
        <dbReference type="SAM" id="SignalP"/>
    </source>
</evidence>
<protein>
    <recommendedName>
        <fullName evidence="4">Outer membrane protein beta-barrel domain-containing protein</fullName>
    </recommendedName>
</protein>
<reference evidence="2" key="1">
    <citation type="submission" date="2020-10" db="EMBL/GenBank/DDBJ databases">
        <authorList>
            <person name="Gilroy R."/>
        </authorList>
    </citation>
    <scope>NUCLEOTIDE SEQUENCE</scope>
    <source>
        <strain evidence="2">B1-15692</strain>
    </source>
</reference>
<dbReference type="EMBL" id="JADIMH010000040">
    <property type="protein sequence ID" value="MBO8467512.1"/>
    <property type="molecule type" value="Genomic_DNA"/>
</dbReference>
<dbReference type="Proteomes" id="UP000823660">
    <property type="component" value="Unassembled WGS sequence"/>
</dbReference>
<organism evidence="2 3">
    <name type="scientific">Candidatus Cryptobacteroides faecipullorum</name>
    <dbReference type="NCBI Taxonomy" id="2840764"/>
    <lineage>
        <taxon>Bacteria</taxon>
        <taxon>Pseudomonadati</taxon>
        <taxon>Bacteroidota</taxon>
        <taxon>Bacteroidia</taxon>
        <taxon>Bacteroidales</taxon>
        <taxon>Candidatus Cryptobacteroides</taxon>
    </lineage>
</organism>
<name>A0A9D9I7P5_9BACT</name>
<gene>
    <name evidence="2" type="ORF">IAB99_07090</name>
</gene>
<evidence type="ECO:0008006" key="4">
    <source>
        <dbReference type="Google" id="ProtNLM"/>
    </source>
</evidence>
<keyword evidence="1" id="KW-0732">Signal</keyword>
<accession>A0A9D9I7P5</accession>
<sequence>MRYAGAVILLLALASVFSVRSAAQPRSVGGLFSFTGIDVSYQHQTSDSTFFEISAGIDLCGVLDGSAMYPGAKAGFSYNFVFWDHEFESGLLSTYAGIGFAAGYVRQTNGIKGPMAALLGKIGLEYAFRVPVILSVDFSPLLGMQIDGTAAGASLRMYIDGLSKAFYPKLGIRYCF</sequence>
<evidence type="ECO:0000313" key="3">
    <source>
        <dbReference type="Proteomes" id="UP000823660"/>
    </source>
</evidence>
<comment type="caution">
    <text evidence="2">The sequence shown here is derived from an EMBL/GenBank/DDBJ whole genome shotgun (WGS) entry which is preliminary data.</text>
</comment>
<evidence type="ECO:0000313" key="2">
    <source>
        <dbReference type="EMBL" id="MBO8467512.1"/>
    </source>
</evidence>
<feature type="chain" id="PRO_5038759421" description="Outer membrane protein beta-barrel domain-containing protein" evidence="1">
    <location>
        <begin position="23"/>
        <end position="176"/>
    </location>
</feature>
<proteinExistence type="predicted"/>
<reference evidence="2" key="2">
    <citation type="journal article" date="2021" name="PeerJ">
        <title>Extensive microbial diversity within the chicken gut microbiome revealed by metagenomics and culture.</title>
        <authorList>
            <person name="Gilroy R."/>
            <person name="Ravi A."/>
            <person name="Getino M."/>
            <person name="Pursley I."/>
            <person name="Horton D.L."/>
            <person name="Alikhan N.F."/>
            <person name="Baker D."/>
            <person name="Gharbi K."/>
            <person name="Hall N."/>
            <person name="Watson M."/>
            <person name="Adriaenssens E.M."/>
            <person name="Foster-Nyarko E."/>
            <person name="Jarju S."/>
            <person name="Secka A."/>
            <person name="Antonio M."/>
            <person name="Oren A."/>
            <person name="Chaudhuri R.R."/>
            <person name="La Ragione R."/>
            <person name="Hildebrand F."/>
            <person name="Pallen M.J."/>
        </authorList>
    </citation>
    <scope>NUCLEOTIDE SEQUENCE</scope>
    <source>
        <strain evidence="2">B1-15692</strain>
    </source>
</reference>
<dbReference type="AlphaFoldDB" id="A0A9D9I7P5"/>
<feature type="signal peptide" evidence="1">
    <location>
        <begin position="1"/>
        <end position="22"/>
    </location>
</feature>